<reference evidence="3" key="2">
    <citation type="submission" date="2015-05" db="EMBL/GenBank/DDBJ databases">
        <authorList>
            <consortium name="Pathogen Informatics"/>
        </authorList>
    </citation>
    <scope>NUCLEOTIDE SEQUENCE [LARGE SCALE GENOMIC DNA]</scope>
    <source>
        <strain evidence="3">M72</strain>
    </source>
</reference>
<keyword evidence="3" id="KW-1185">Reference proteome</keyword>
<sequence>MSITFEIVKFKKPTKDDLSNLHMFNPYGSIPILDDDGDSTGWNIYMFRVDDKDIQNIINSSYAVKMELPECITDYDSFFEDLGFPKEAVRNGDVRIIKSNSRYITISYGDKSKEIEKSRLEKYKVMVQTKCVVLKIKALWNSSENNLYGIDKKKAIKCIPDIENYEYVPVNNSMLAKAEIPFLIFERNRGKCFIEMY</sequence>
<accession>A0A0M6WT10</accession>
<dbReference type="EMBL" id="CVRR01000037">
    <property type="protein sequence ID" value="CRL40696.1"/>
    <property type="molecule type" value="Genomic_DNA"/>
</dbReference>
<dbReference type="RefSeq" id="WP_055068299.1">
    <property type="nucleotide sequence ID" value="NZ_CP173697.1"/>
</dbReference>
<reference evidence="1" key="1">
    <citation type="submission" date="2015-05" db="EMBL/GenBank/DDBJ databases">
        <authorList>
            <person name="Wang D.B."/>
            <person name="Wang M."/>
        </authorList>
    </citation>
    <scope>NUCLEOTIDE SEQUENCE [LARGE SCALE GENOMIC DNA]</scope>
    <source>
        <strain evidence="1">M72</strain>
    </source>
</reference>
<evidence type="ECO:0000313" key="1">
    <source>
        <dbReference type="EMBL" id="CRL40696.1"/>
    </source>
</evidence>
<dbReference type="OrthoDB" id="9797500at2"/>
<organism evidence="1 3">
    <name type="scientific">Roseburia faecis</name>
    <dbReference type="NCBI Taxonomy" id="301302"/>
    <lineage>
        <taxon>Bacteria</taxon>
        <taxon>Bacillati</taxon>
        <taxon>Bacillota</taxon>
        <taxon>Clostridia</taxon>
        <taxon>Lachnospirales</taxon>
        <taxon>Lachnospiraceae</taxon>
        <taxon>Roseburia</taxon>
    </lineage>
</organism>
<dbReference type="Proteomes" id="UP000049979">
    <property type="component" value="Unassembled WGS sequence"/>
</dbReference>
<reference evidence="2 4" key="3">
    <citation type="journal article" date="2019" name="Nat. Med.">
        <title>A library of human gut bacterial isolates paired with longitudinal multiomics data enables mechanistic microbiome research.</title>
        <authorList>
            <person name="Poyet M."/>
            <person name="Groussin M."/>
            <person name="Gibbons S.M."/>
            <person name="Avila-Pacheco J."/>
            <person name="Jiang X."/>
            <person name="Kearney S.M."/>
            <person name="Perrotta A.R."/>
            <person name="Berdy B."/>
            <person name="Zhao S."/>
            <person name="Lieberman T.D."/>
            <person name="Swanson P.K."/>
            <person name="Smith M."/>
            <person name="Roesemann S."/>
            <person name="Alexander J.E."/>
            <person name="Rich S.A."/>
            <person name="Livny J."/>
            <person name="Vlamakis H."/>
            <person name="Clish C."/>
            <person name="Bullock K."/>
            <person name="Deik A."/>
            <person name="Scott J."/>
            <person name="Pierce K.A."/>
            <person name="Xavier R.J."/>
            <person name="Alm E.J."/>
        </authorList>
    </citation>
    <scope>NUCLEOTIDE SEQUENCE [LARGE SCALE GENOMIC DNA]</scope>
    <source>
        <strain evidence="2 4">BIOML-A1</strain>
    </source>
</reference>
<name>A0A0M6WT10_9FIRM</name>
<dbReference type="EMBL" id="WNAL01000014">
    <property type="protein sequence ID" value="MTR81712.1"/>
    <property type="molecule type" value="Genomic_DNA"/>
</dbReference>
<dbReference type="Proteomes" id="UP000446657">
    <property type="component" value="Unassembled WGS sequence"/>
</dbReference>
<evidence type="ECO:0000313" key="4">
    <source>
        <dbReference type="Proteomes" id="UP000446657"/>
    </source>
</evidence>
<evidence type="ECO:0000313" key="2">
    <source>
        <dbReference type="EMBL" id="MTR81712.1"/>
    </source>
</evidence>
<protein>
    <submittedName>
        <fullName evidence="1">Uncharacterized protein</fullName>
    </submittedName>
</protein>
<gene>
    <name evidence="2" type="ORF">GMD30_08325</name>
    <name evidence="1" type="ORF">M72_10131</name>
</gene>
<evidence type="ECO:0000313" key="3">
    <source>
        <dbReference type="Proteomes" id="UP000049979"/>
    </source>
</evidence>
<dbReference type="GeneID" id="99746482"/>
<proteinExistence type="predicted"/>
<dbReference type="AlphaFoldDB" id="A0A0M6WT10"/>